<gene>
    <name evidence="1" type="ORF">TUM4630_18940</name>
</gene>
<dbReference type="RefSeq" id="WP_119977775.1">
    <property type="nucleotide sequence ID" value="NZ_BPFB01000019.1"/>
</dbReference>
<keyword evidence="1" id="KW-0808">Transferase</keyword>
<reference evidence="1 2" key="1">
    <citation type="submission" date="2021-05" db="EMBL/GenBank/DDBJ databases">
        <title>Molecular characterization for Shewanella algae harboring chromosomal blaOXA-55-like strains isolated from clinical and environment sample.</title>
        <authorList>
            <person name="Ohama Y."/>
            <person name="Aoki K."/>
            <person name="Harada S."/>
            <person name="Moriya K."/>
            <person name="Ishii Y."/>
            <person name="Tateda K."/>
        </authorList>
    </citation>
    <scope>NUCLEOTIDE SEQUENCE [LARGE SCALE GENOMIC DNA]</scope>
    <source>
        <strain evidence="1 2">LMG 23746</strain>
    </source>
</reference>
<dbReference type="GO" id="GO:0032259">
    <property type="term" value="P:methylation"/>
    <property type="evidence" value="ECO:0007669"/>
    <property type="project" value="UniProtKB-KW"/>
</dbReference>
<sequence>MVDIEKEQASFRDSGGFVFWHRENLYRQVNISYKEEFDAYTDSGLHQALVERGYLVEHQEVSLEGVHGENTYKVLKPQLIPFISYPYEWSFSQLQDAAILTLDIQLLALQYGFTLKDASAFNVQFYQGRPIFIDTLSFCRYSAGPWVAYRQFCQHFLAPLLLKISCDYRLGRLAQLYIDGVPLDLASHLLPWHSWFRFNAVSHIHLHAKLQGYYGDSGERGKQRVARVESQMSAARVKALISSLKNDIGKLSWQPKKTQWAHYYDNTNYGVAAMQGKYDLVERYLEQGRRGLSSLADIGANSGRFSRLAANYADLVVSLDIDEAAVEQHYLKVKANKDKGILPIVLDLFNPSPAIGWSNTERRSFIQRGRFETVIALALIHHLAITNNVPLTKIIALFHSLVLDCLIIEFVPKEDSQVQRLLATREDIFTDYHQAGFERALAGRFDIIHRDNVPHSTRTLYCLSRVSSATCSNTEPVS</sequence>
<protein>
    <submittedName>
        <fullName evidence="1">50S ribosomal protein L11 methyltransferase</fullName>
    </submittedName>
</protein>
<proteinExistence type="predicted"/>
<evidence type="ECO:0000313" key="1">
    <source>
        <dbReference type="EMBL" id="GIU46920.1"/>
    </source>
</evidence>
<keyword evidence="2" id="KW-1185">Reference proteome</keyword>
<accession>A0ABQ4PH87</accession>
<dbReference type="GO" id="GO:0008168">
    <property type="term" value="F:methyltransferase activity"/>
    <property type="evidence" value="ECO:0007669"/>
    <property type="project" value="UniProtKB-KW"/>
</dbReference>
<keyword evidence="1" id="KW-0489">Methyltransferase</keyword>
<evidence type="ECO:0000313" key="2">
    <source>
        <dbReference type="Proteomes" id="UP000761574"/>
    </source>
</evidence>
<dbReference type="Gene3D" id="3.40.50.150">
    <property type="entry name" value="Vaccinia Virus protein VP39"/>
    <property type="match status" value="1"/>
</dbReference>
<dbReference type="GO" id="GO:0005840">
    <property type="term" value="C:ribosome"/>
    <property type="evidence" value="ECO:0007669"/>
    <property type="project" value="UniProtKB-KW"/>
</dbReference>
<keyword evidence="1" id="KW-0687">Ribonucleoprotein</keyword>
<keyword evidence="1" id="KW-0689">Ribosomal protein</keyword>
<organism evidence="1 2">
    <name type="scientific">Shewanella algidipiscicola</name>
    <dbReference type="NCBI Taxonomy" id="614070"/>
    <lineage>
        <taxon>Bacteria</taxon>
        <taxon>Pseudomonadati</taxon>
        <taxon>Pseudomonadota</taxon>
        <taxon>Gammaproteobacteria</taxon>
        <taxon>Alteromonadales</taxon>
        <taxon>Shewanellaceae</taxon>
        <taxon>Shewanella</taxon>
    </lineage>
</organism>
<dbReference type="EMBL" id="BPFB01000019">
    <property type="protein sequence ID" value="GIU46920.1"/>
    <property type="molecule type" value="Genomic_DNA"/>
</dbReference>
<dbReference type="SUPFAM" id="SSF53335">
    <property type="entry name" value="S-adenosyl-L-methionine-dependent methyltransferases"/>
    <property type="match status" value="1"/>
</dbReference>
<name>A0ABQ4PH87_9GAMM</name>
<comment type="caution">
    <text evidence="1">The sequence shown here is derived from an EMBL/GenBank/DDBJ whole genome shotgun (WGS) entry which is preliminary data.</text>
</comment>
<dbReference type="InterPro" id="IPR029063">
    <property type="entry name" value="SAM-dependent_MTases_sf"/>
</dbReference>
<dbReference type="Proteomes" id="UP000761574">
    <property type="component" value="Unassembled WGS sequence"/>
</dbReference>